<dbReference type="AlphaFoldDB" id="A0A7V4DDD7"/>
<dbReference type="EMBL" id="DTFV01000010">
    <property type="protein sequence ID" value="HGI29819.1"/>
    <property type="molecule type" value="Genomic_DNA"/>
</dbReference>
<dbReference type="Gene3D" id="3.40.1410.10">
    <property type="entry name" value="Chorismate lyase-like"/>
    <property type="match status" value="1"/>
</dbReference>
<dbReference type="InterPro" id="IPR028978">
    <property type="entry name" value="Chorismate_lyase_/UTRA_dom_sf"/>
</dbReference>
<evidence type="ECO:0000259" key="1">
    <source>
        <dbReference type="Pfam" id="PF07702"/>
    </source>
</evidence>
<protein>
    <submittedName>
        <fullName evidence="2">UTRA domain-containing protein</fullName>
    </submittedName>
</protein>
<dbReference type="GO" id="GO:0003677">
    <property type="term" value="F:DNA binding"/>
    <property type="evidence" value="ECO:0007669"/>
    <property type="project" value="InterPro"/>
</dbReference>
<reference evidence="2" key="1">
    <citation type="journal article" date="2020" name="mSystems">
        <title>Genome- and Community-Level Interaction Insights into Carbon Utilization and Element Cycling Functions of Hydrothermarchaeota in Hydrothermal Sediment.</title>
        <authorList>
            <person name="Zhou Z."/>
            <person name="Liu Y."/>
            <person name="Xu W."/>
            <person name="Pan J."/>
            <person name="Luo Z.H."/>
            <person name="Li M."/>
        </authorList>
    </citation>
    <scope>NUCLEOTIDE SEQUENCE [LARGE SCALE GENOMIC DNA]</scope>
    <source>
        <strain evidence="2">SpSt-747</strain>
    </source>
</reference>
<evidence type="ECO:0000313" key="2">
    <source>
        <dbReference type="EMBL" id="HGI29819.1"/>
    </source>
</evidence>
<dbReference type="Pfam" id="PF07702">
    <property type="entry name" value="UTRA"/>
    <property type="match status" value="1"/>
</dbReference>
<gene>
    <name evidence="2" type="ORF">ENV30_00665</name>
</gene>
<dbReference type="SUPFAM" id="SSF64288">
    <property type="entry name" value="Chorismate lyase-like"/>
    <property type="match status" value="1"/>
</dbReference>
<comment type="caution">
    <text evidence="2">The sequence shown here is derived from an EMBL/GenBank/DDBJ whole genome shotgun (WGS) entry which is preliminary data.</text>
</comment>
<sequence>LEEDLTDRSLYRLLTERYNLKPQWAEVSLEPVLATDRDAELVGLEPEAPVLLMENITYDVSNRPIDLFISRFRGDKGRVRVRVLRS</sequence>
<name>A0A7V4DDD7_9BACT</name>
<feature type="non-terminal residue" evidence="2">
    <location>
        <position position="1"/>
    </location>
</feature>
<accession>A0A7V4DDD7</accession>
<dbReference type="InterPro" id="IPR011663">
    <property type="entry name" value="UTRA"/>
</dbReference>
<proteinExistence type="predicted"/>
<feature type="domain" description="UbiC transcription regulator-associated" evidence="1">
    <location>
        <begin position="2"/>
        <end position="76"/>
    </location>
</feature>
<organism evidence="2">
    <name type="scientific">Candidatus Caldatribacterium californiense</name>
    <dbReference type="NCBI Taxonomy" id="1454726"/>
    <lineage>
        <taxon>Bacteria</taxon>
        <taxon>Pseudomonadati</taxon>
        <taxon>Atribacterota</taxon>
        <taxon>Atribacteria</taxon>
        <taxon>Atribacterales</taxon>
        <taxon>Candidatus Caldatribacteriaceae</taxon>
        <taxon>Candidatus Caldatribacterium</taxon>
    </lineage>
</organism>
<dbReference type="GO" id="GO:0006355">
    <property type="term" value="P:regulation of DNA-templated transcription"/>
    <property type="evidence" value="ECO:0007669"/>
    <property type="project" value="InterPro"/>
</dbReference>